<keyword evidence="5" id="KW-0804">Transcription</keyword>
<keyword evidence="10" id="KW-1185">Reference proteome</keyword>
<evidence type="ECO:0000256" key="4">
    <source>
        <dbReference type="ARBA" id="ARBA00023125"/>
    </source>
</evidence>
<evidence type="ECO:0000256" key="6">
    <source>
        <dbReference type="ARBA" id="ARBA00023242"/>
    </source>
</evidence>
<dbReference type="OrthoDB" id="6270329at2759"/>
<evidence type="ECO:0000256" key="3">
    <source>
        <dbReference type="ARBA" id="ARBA00023054"/>
    </source>
</evidence>
<dbReference type="GO" id="GO:0003700">
    <property type="term" value="F:DNA-binding transcription factor activity"/>
    <property type="evidence" value="ECO:0007669"/>
    <property type="project" value="InterPro"/>
</dbReference>
<dbReference type="InterPro" id="IPR044607">
    <property type="entry name" value="RKD-like"/>
</dbReference>
<keyword evidence="4" id="KW-0238">DNA-binding</keyword>
<dbReference type="InterPro" id="IPR003035">
    <property type="entry name" value="RWP-RK_dom"/>
</dbReference>
<reference evidence="9 10" key="1">
    <citation type="journal article" date="2021" name="Genome Biol.">
        <title>AFLAP: assembly-free linkage analysis pipeline using k-mers from genome sequencing data.</title>
        <authorList>
            <person name="Fletcher K."/>
            <person name="Zhang L."/>
            <person name="Gil J."/>
            <person name="Han R."/>
            <person name="Cavanaugh K."/>
            <person name="Michelmore R."/>
        </authorList>
    </citation>
    <scope>NUCLEOTIDE SEQUENCE [LARGE SCALE GENOMIC DNA]</scope>
    <source>
        <strain evidence="9 10">SF5</strain>
    </source>
</reference>
<name>A0A976IJ34_BRELC</name>
<dbReference type="RefSeq" id="XP_067822224.1">
    <property type="nucleotide sequence ID" value="XM_067966929.1"/>
</dbReference>
<dbReference type="GO" id="GO:0003677">
    <property type="term" value="F:DNA binding"/>
    <property type="evidence" value="ECO:0007669"/>
    <property type="project" value="UniProtKB-KW"/>
</dbReference>
<dbReference type="KEGG" id="blac:94352600"/>
<keyword evidence="2" id="KW-0805">Transcription regulation</keyword>
<comment type="function">
    <text evidence="1">Putative transcription factor.</text>
</comment>
<accession>A0A976IJ34</accession>
<dbReference type="AlphaFoldDB" id="A0A976IJ34"/>
<evidence type="ECO:0000313" key="9">
    <source>
        <dbReference type="EMBL" id="TDH72725.1"/>
    </source>
</evidence>
<dbReference type="GeneID" id="94352600"/>
<evidence type="ECO:0000256" key="7">
    <source>
        <dbReference type="SAM" id="MobiDB-lite"/>
    </source>
</evidence>
<keyword evidence="6" id="KW-0539">Nucleus</keyword>
<dbReference type="PANTHER" id="PTHR46373:SF2">
    <property type="entry name" value="RWP-RK DOMAIN-CONTAINING PROTEIN"/>
    <property type="match status" value="1"/>
</dbReference>
<proteinExistence type="predicted"/>
<gene>
    <name evidence="9" type="ORF">CCR75_008882</name>
</gene>
<comment type="caution">
    <text evidence="9">The sequence shown here is derived from an EMBL/GenBank/DDBJ whole genome shotgun (WGS) entry which is preliminary data.</text>
</comment>
<evidence type="ECO:0000256" key="5">
    <source>
        <dbReference type="ARBA" id="ARBA00023163"/>
    </source>
</evidence>
<feature type="domain" description="RWP-RK" evidence="8">
    <location>
        <begin position="70"/>
        <end position="154"/>
    </location>
</feature>
<dbReference type="PROSITE" id="PS51519">
    <property type="entry name" value="RWP_RK"/>
    <property type="match status" value="1"/>
</dbReference>
<keyword evidence="3" id="KW-0175">Coiled coil</keyword>
<sequence length="377" mass="42777">MVFAILVRRHCFFHFQSSVFLLKLSHCKHSESSALMLQQPDASRPLGSHHVSSLKGVNMLSPVISDGQATRVHAARKSDFLTMSPACNFEAFSLHFHLPLKVAAEKFGVRATAFKKRCRVIGIRHWPYRKVRSLKRSLQELQRCKEQAPLSEKQQSQYATYKRQLDRLLAPETYGLDPSGRLEPQHQQLLTSDDDDGESEDGNDSQASQSPRFNNEVSYYDYAVHPTFSGITQSDVVPAESSQYHFRRNEVMHLPPAHLSSIDTFVALRSSAMINTPQQLYSQFDGFKPPLGDTAVDFMMKVSPTYLNKTYVEDFPSSGFYSMNLAILPPETTYADVRSFNDADDEYTVHASQVDFCSERFFDDVFLQISPDYGCLV</sequence>
<feature type="compositionally biased region" description="Acidic residues" evidence="7">
    <location>
        <begin position="192"/>
        <end position="203"/>
    </location>
</feature>
<protein>
    <recommendedName>
        <fullName evidence="8">RWP-RK domain-containing protein</fullName>
    </recommendedName>
</protein>
<evidence type="ECO:0000313" key="10">
    <source>
        <dbReference type="Proteomes" id="UP000294530"/>
    </source>
</evidence>
<feature type="region of interest" description="Disordered" evidence="7">
    <location>
        <begin position="190"/>
        <end position="212"/>
    </location>
</feature>
<dbReference type="Pfam" id="PF02042">
    <property type="entry name" value="RWP-RK"/>
    <property type="match status" value="1"/>
</dbReference>
<dbReference type="EMBL" id="SHOA02000012">
    <property type="protein sequence ID" value="TDH72725.1"/>
    <property type="molecule type" value="Genomic_DNA"/>
</dbReference>
<organism evidence="9 10">
    <name type="scientific">Bremia lactucae</name>
    <name type="common">Lettuce downy mildew</name>
    <dbReference type="NCBI Taxonomy" id="4779"/>
    <lineage>
        <taxon>Eukaryota</taxon>
        <taxon>Sar</taxon>
        <taxon>Stramenopiles</taxon>
        <taxon>Oomycota</taxon>
        <taxon>Peronosporomycetes</taxon>
        <taxon>Peronosporales</taxon>
        <taxon>Peronosporaceae</taxon>
        <taxon>Bremia</taxon>
    </lineage>
</organism>
<evidence type="ECO:0000256" key="1">
    <source>
        <dbReference type="ARBA" id="ARBA00004049"/>
    </source>
</evidence>
<evidence type="ECO:0000259" key="8">
    <source>
        <dbReference type="PROSITE" id="PS51519"/>
    </source>
</evidence>
<dbReference type="Proteomes" id="UP000294530">
    <property type="component" value="Unassembled WGS sequence"/>
</dbReference>
<evidence type="ECO:0000256" key="2">
    <source>
        <dbReference type="ARBA" id="ARBA00023015"/>
    </source>
</evidence>
<dbReference type="PANTHER" id="PTHR46373">
    <property type="entry name" value="PROTEIN RKD4"/>
    <property type="match status" value="1"/>
</dbReference>